<dbReference type="AlphaFoldDB" id="A0A2A4EYV8"/>
<dbReference type="EMBL" id="MTZV01000004">
    <property type="protein sequence ID" value="PCE25336.1"/>
    <property type="molecule type" value="Genomic_DNA"/>
</dbReference>
<dbReference type="PANTHER" id="PTHR38460">
    <property type="entry name" value="TAUTOMERASE YOLI-RELATED"/>
    <property type="match status" value="1"/>
</dbReference>
<dbReference type="Pfam" id="PF14552">
    <property type="entry name" value="Tautomerase_2"/>
    <property type="match status" value="1"/>
</dbReference>
<dbReference type="InterPro" id="IPR037479">
    <property type="entry name" value="Tauto_MSAD"/>
</dbReference>
<name>A0A2A4EYV8_9BURK</name>
<evidence type="ECO:0000313" key="2">
    <source>
        <dbReference type="Proteomes" id="UP000218022"/>
    </source>
</evidence>
<reference evidence="1 2" key="1">
    <citation type="submission" date="2017-01" db="EMBL/GenBank/DDBJ databases">
        <title>Whole-Genome Shotgun Sequencing of Two beta-Proteobacterial Species in Search of the Bulgecin Biosynthetic Cluster.</title>
        <authorList>
            <person name="Horsman M.E."/>
            <person name="Marous D.R."/>
            <person name="Li R."/>
            <person name="Oliver R.A."/>
            <person name="Byun B."/>
            <person name="Emrich S.J."/>
            <person name="Boggess B."/>
            <person name="Townsend C.A."/>
            <person name="Mobashery S."/>
        </authorList>
    </citation>
    <scope>NUCLEOTIDE SEQUENCE [LARGE SCALE GENOMIC DNA]</scope>
    <source>
        <strain evidence="1 2">ATCC 31363</strain>
    </source>
</reference>
<protein>
    <recommendedName>
        <fullName evidence="3">Tautomerase-like protein</fullName>
    </recommendedName>
</protein>
<organism evidence="1 2">
    <name type="scientific">Paraburkholderia acidicola</name>
    <dbReference type="NCBI Taxonomy" id="1912599"/>
    <lineage>
        <taxon>Bacteria</taxon>
        <taxon>Pseudomonadati</taxon>
        <taxon>Pseudomonadota</taxon>
        <taxon>Betaproteobacteria</taxon>
        <taxon>Burkholderiales</taxon>
        <taxon>Burkholderiaceae</taxon>
        <taxon>Paraburkholderia</taxon>
    </lineage>
</organism>
<evidence type="ECO:0000313" key="1">
    <source>
        <dbReference type="EMBL" id="PCE25336.1"/>
    </source>
</evidence>
<gene>
    <name evidence="1" type="ORF">BWP39_12480</name>
</gene>
<sequence>MPIVKIEDRGPRTAQEKAALVGVLFDALKATLGVNDEELQARYHCYDAEDFIPPVGMADYLAIEISLFVGRSLDAKRRLYARIARDVAQLRAIDPAHIIVLLREEPFDNWGMRGGKAATDLRFDYAIEI</sequence>
<evidence type="ECO:0008006" key="3">
    <source>
        <dbReference type="Google" id="ProtNLM"/>
    </source>
</evidence>
<accession>A0A2A4EYV8</accession>
<dbReference type="SUPFAM" id="SSF55331">
    <property type="entry name" value="Tautomerase/MIF"/>
    <property type="match status" value="1"/>
</dbReference>
<dbReference type="PANTHER" id="PTHR38460:SF1">
    <property type="entry name" value="TAUTOMERASE YOLI-RELATED"/>
    <property type="match status" value="1"/>
</dbReference>
<dbReference type="OrthoDB" id="9804765at2"/>
<dbReference type="RefSeq" id="WP_096720556.1">
    <property type="nucleotide sequence ID" value="NZ_MTZV01000004.1"/>
</dbReference>
<proteinExistence type="predicted"/>
<dbReference type="Proteomes" id="UP000218022">
    <property type="component" value="Unassembled WGS sequence"/>
</dbReference>
<comment type="caution">
    <text evidence="1">The sequence shown here is derived from an EMBL/GenBank/DDBJ whole genome shotgun (WGS) entry which is preliminary data.</text>
</comment>
<dbReference type="InterPro" id="IPR014347">
    <property type="entry name" value="Tautomerase/MIF_sf"/>
</dbReference>
<dbReference type="Gene3D" id="3.30.429.10">
    <property type="entry name" value="Macrophage Migration Inhibitory Factor"/>
    <property type="match status" value="1"/>
</dbReference>